<dbReference type="RefSeq" id="WP_004662163.1">
    <property type="nucleotide sequence ID" value="NZ_BMDV01000001.1"/>
</dbReference>
<organism evidence="3 4">
    <name type="scientific">Acinetobacter modestus</name>
    <dbReference type="NCBI Taxonomy" id="1776740"/>
    <lineage>
        <taxon>Bacteria</taxon>
        <taxon>Pseudomonadati</taxon>
        <taxon>Pseudomonadota</taxon>
        <taxon>Gammaproteobacteria</taxon>
        <taxon>Moraxellales</taxon>
        <taxon>Moraxellaceae</taxon>
        <taxon>Acinetobacter</taxon>
    </lineage>
</organism>
<feature type="chain" id="PRO_5046136888" description="Lipoprotein" evidence="2">
    <location>
        <begin position="24"/>
        <end position="150"/>
    </location>
</feature>
<keyword evidence="2" id="KW-0732">Signal</keyword>
<dbReference type="GeneID" id="92835358"/>
<dbReference type="Proteomes" id="UP000013190">
    <property type="component" value="Unassembled WGS sequence"/>
</dbReference>
<feature type="region of interest" description="Disordered" evidence="1">
    <location>
        <begin position="125"/>
        <end position="150"/>
    </location>
</feature>
<evidence type="ECO:0000313" key="4">
    <source>
        <dbReference type="Proteomes" id="UP000013190"/>
    </source>
</evidence>
<sequence length="150" mass="16727">MNKILLSVCLAVSTFYTMNSAYAIDAKYRAKLERSGCTQVSELQGCDVNKSKAENSKAGFGTYKTIISNTYAGKWIAKNSNTEQTVSNIRVDNKENVWVNEQKVKSKRSDGGLIFKKGFISYKLEGDPTQQDKSYWTDSDAKTSGPIVRK</sequence>
<gene>
    <name evidence="3" type="ORF">F992_01972</name>
</gene>
<accession>A0ABN0JMC5</accession>
<proteinExistence type="predicted"/>
<feature type="signal peptide" evidence="2">
    <location>
        <begin position="1"/>
        <end position="23"/>
    </location>
</feature>
<name>A0ABN0JMC5_9GAMM</name>
<evidence type="ECO:0000313" key="3">
    <source>
        <dbReference type="EMBL" id="ENU26424.1"/>
    </source>
</evidence>
<protein>
    <recommendedName>
        <fullName evidence="5">Lipoprotein</fullName>
    </recommendedName>
</protein>
<reference evidence="4" key="1">
    <citation type="submission" date="2013-02" db="EMBL/GenBank/DDBJ databases">
        <title>The Genome Sequence of Acinetobacter sp. NIPH 236.</title>
        <authorList>
            <consortium name="The Broad Institute Genome Sequencing Platform"/>
            <consortium name="The Broad Institute Genome Sequencing Center for Infectious Disease"/>
            <person name="Cerqueira G."/>
            <person name="Feldgarden M."/>
            <person name="Courvalin P."/>
            <person name="Perichon B."/>
            <person name="Grillot-Courvalin C."/>
            <person name="Clermont D."/>
            <person name="Rocha E."/>
            <person name="Yoon E.-J."/>
            <person name="Nemec A."/>
            <person name="Walker B."/>
            <person name="Young S.K."/>
            <person name="Zeng Q."/>
            <person name="Gargeya S."/>
            <person name="Fitzgerald M."/>
            <person name="Haas B."/>
            <person name="Abouelleil A."/>
            <person name="Alvarado L."/>
            <person name="Arachchi H.M."/>
            <person name="Berlin A.M."/>
            <person name="Chapman S.B."/>
            <person name="Dewar J."/>
            <person name="Goldberg J."/>
            <person name="Griggs A."/>
            <person name="Gujja S."/>
            <person name="Hansen M."/>
            <person name="Howarth C."/>
            <person name="Imamovic A."/>
            <person name="Larimer J."/>
            <person name="McCowan C."/>
            <person name="Murphy C."/>
            <person name="Neiman D."/>
            <person name="Pearson M."/>
            <person name="Priest M."/>
            <person name="Roberts A."/>
            <person name="Saif S."/>
            <person name="Shea T."/>
            <person name="Sisk P."/>
            <person name="Sykes S."/>
            <person name="Wortman J."/>
            <person name="Nusbaum C."/>
            <person name="Birren B."/>
        </authorList>
    </citation>
    <scope>NUCLEOTIDE SEQUENCE [LARGE SCALE GENOMIC DNA]</scope>
    <source>
        <strain evidence="4">NIPH 236</strain>
    </source>
</reference>
<evidence type="ECO:0000256" key="1">
    <source>
        <dbReference type="SAM" id="MobiDB-lite"/>
    </source>
</evidence>
<evidence type="ECO:0000256" key="2">
    <source>
        <dbReference type="SAM" id="SignalP"/>
    </source>
</evidence>
<reference evidence="3 4" key="2">
    <citation type="journal article" date="2016" name="Int. J. Syst. Evol. Microbiol.">
        <title>Taxonomy of haemolytic and/or proteolytic strains of the genus Acinetobacter with the proposal of Acinetobacter courvalinii sp. nov. (genomic species 14 sensu Bouvet &amp; Jeanjean), Acinetobacter dispersus sp. nov. (genomic species 17), Acinetobacter modestus sp. nov., Acinetobacter proteolyticus sp. nov. and Acinetobacter vivianii sp. nov.</title>
        <authorList>
            <person name="Nemec A."/>
            <person name="Radolfova-Krizova L."/>
            <person name="Maixnerova M."/>
            <person name="Vrestiakova E."/>
            <person name="Jezek P."/>
            <person name="Sedo O."/>
        </authorList>
    </citation>
    <scope>NUCLEOTIDE SEQUENCE [LARGE SCALE GENOMIC DNA]</scope>
    <source>
        <strain evidence="3 4">NIPH 236</strain>
    </source>
</reference>
<keyword evidence="4" id="KW-1185">Reference proteome</keyword>
<comment type="caution">
    <text evidence="3">The sequence shown here is derived from an EMBL/GenBank/DDBJ whole genome shotgun (WGS) entry which is preliminary data.</text>
</comment>
<evidence type="ECO:0008006" key="5">
    <source>
        <dbReference type="Google" id="ProtNLM"/>
    </source>
</evidence>
<dbReference type="EMBL" id="APOJ01000025">
    <property type="protein sequence ID" value="ENU26424.1"/>
    <property type="molecule type" value="Genomic_DNA"/>
</dbReference>
<feature type="compositionally biased region" description="Polar residues" evidence="1">
    <location>
        <begin position="128"/>
        <end position="137"/>
    </location>
</feature>